<dbReference type="PANTHER" id="PTHR47197">
    <property type="entry name" value="PROTEIN NIRF"/>
    <property type="match status" value="1"/>
</dbReference>
<gene>
    <name evidence="1" type="ORF">bsdE14_01510</name>
</gene>
<protein>
    <recommendedName>
        <fullName evidence="3">YncE family protein</fullName>
    </recommendedName>
</protein>
<dbReference type="InterPro" id="IPR011048">
    <property type="entry name" value="Haem_d1_sf"/>
</dbReference>
<dbReference type="PANTHER" id="PTHR47197:SF3">
    <property type="entry name" value="DIHYDRO-HEME D1 DEHYDROGENASE"/>
    <property type="match status" value="1"/>
</dbReference>
<evidence type="ECO:0000313" key="2">
    <source>
        <dbReference type="Proteomes" id="UP001208567"/>
    </source>
</evidence>
<dbReference type="Gene3D" id="2.130.10.10">
    <property type="entry name" value="YVTN repeat-like/Quinoprotein amine dehydrogenase"/>
    <property type="match status" value="2"/>
</dbReference>
<dbReference type="InterPro" id="IPR015943">
    <property type="entry name" value="WD40/YVTN_repeat-like_dom_sf"/>
</dbReference>
<accession>A0ABQ5N0N1</accession>
<dbReference type="Proteomes" id="UP001208567">
    <property type="component" value="Unassembled WGS sequence"/>
</dbReference>
<reference evidence="1 2" key="1">
    <citation type="journal article" date="2024" name="Int. J. Syst. Evol. Microbiol.">
        <title>Clostridium omnivorum sp. nov., isolated from anoxic soil under the treatment of reductive soil disinfestation.</title>
        <authorList>
            <person name="Ueki A."/>
            <person name="Tonouchi A."/>
            <person name="Kaku N."/>
            <person name="Honma S."/>
            <person name="Ueki K."/>
        </authorList>
    </citation>
    <scope>NUCLEOTIDE SEQUENCE [LARGE SCALE GENOMIC DNA]</scope>
    <source>
        <strain evidence="1 2">E14</strain>
    </source>
</reference>
<dbReference type="RefSeq" id="WP_264848007.1">
    <property type="nucleotide sequence ID" value="NZ_BRXR01000001.1"/>
</dbReference>
<keyword evidence="2" id="KW-1185">Reference proteome</keyword>
<dbReference type="InterPro" id="IPR051200">
    <property type="entry name" value="Host-pathogen_enzymatic-act"/>
</dbReference>
<dbReference type="SUPFAM" id="SSF51004">
    <property type="entry name" value="C-terminal (heme d1) domain of cytochrome cd1-nitrite reductase"/>
    <property type="match status" value="1"/>
</dbReference>
<dbReference type="EMBL" id="BRXR01000001">
    <property type="protein sequence ID" value="GLC28741.1"/>
    <property type="molecule type" value="Genomic_DNA"/>
</dbReference>
<evidence type="ECO:0000313" key="1">
    <source>
        <dbReference type="EMBL" id="GLC28741.1"/>
    </source>
</evidence>
<evidence type="ECO:0008006" key="3">
    <source>
        <dbReference type="Google" id="ProtNLM"/>
    </source>
</evidence>
<dbReference type="InterPro" id="IPR011964">
    <property type="entry name" value="YVTN_b-propeller_repeat"/>
</dbReference>
<comment type="caution">
    <text evidence="1">The sequence shown here is derived from an EMBL/GenBank/DDBJ whole genome shotgun (WGS) entry which is preliminary data.</text>
</comment>
<name>A0ABQ5N0N1_9CLOT</name>
<dbReference type="NCBIfam" id="TIGR02276">
    <property type="entry name" value="beta_rpt_yvtn"/>
    <property type="match status" value="1"/>
</dbReference>
<proteinExistence type="predicted"/>
<organism evidence="1 2">
    <name type="scientific">Clostridium omnivorum</name>
    <dbReference type="NCBI Taxonomy" id="1604902"/>
    <lineage>
        <taxon>Bacteria</taxon>
        <taxon>Bacillati</taxon>
        <taxon>Bacillota</taxon>
        <taxon>Clostridia</taxon>
        <taxon>Eubacteriales</taxon>
        <taxon>Clostridiaceae</taxon>
        <taxon>Clostridium</taxon>
    </lineage>
</organism>
<sequence>MNCLYVCNTSSDCISKVDLTVFKEENRIPVSANKLIRTGPHGISVYNDELLVANSYGNSLSKINIKTQKEIECFYIGSHCNDVAVNQSDAYVICGELNNVIVFNLIKNKIVEEIPCGNLPHSISKNKSNDLIVISNMESDSVTVIDTISMNVIKNIKVGPYPTNAIFTSDNKWILVCESNLGSNNNGSISIIDLKTYEVCGRICVGNSPVYICSEGNEGYVSNFGEGTISVIDLEVKKEKGKFYVGGMPRGIIKHENYLYIGDNYNNLLLRIDILKKNKKAISIGGEPTGMTLI</sequence>